<feature type="domain" description="Nuclear receptor-binding factor 2 MIT" evidence="1">
    <location>
        <begin position="4"/>
        <end position="39"/>
    </location>
</feature>
<keyword evidence="3" id="KW-1185">Reference proteome</keyword>
<sequence>MEVMDSPLNRAHHFGRKADQLVAKEKFEEAILCHRKAAGKSVKPLLFS</sequence>
<dbReference type="AlphaFoldDB" id="A0A673FRS3"/>
<dbReference type="GO" id="GO:0006914">
    <property type="term" value="P:autophagy"/>
    <property type="evidence" value="ECO:0007669"/>
    <property type="project" value="InterPro"/>
</dbReference>
<dbReference type="SUPFAM" id="SSF140361">
    <property type="entry name" value="MIT domain-like"/>
    <property type="match status" value="1"/>
</dbReference>
<evidence type="ECO:0000259" key="1">
    <source>
        <dbReference type="Pfam" id="PF17169"/>
    </source>
</evidence>
<evidence type="ECO:0000313" key="3">
    <source>
        <dbReference type="Proteomes" id="UP000472270"/>
    </source>
</evidence>
<dbReference type="PANTHER" id="PTHR14964">
    <property type="entry name" value="NUCLEAR RECEPTOR BINDING FACTOR 2"/>
    <property type="match status" value="1"/>
</dbReference>
<protein>
    <recommendedName>
        <fullName evidence="1">Nuclear receptor-binding factor 2 MIT domain-containing protein</fullName>
    </recommendedName>
</protein>
<accession>A0A673FRS3</accession>
<dbReference type="InterPro" id="IPR033393">
    <property type="entry name" value="NRBF2_MIT"/>
</dbReference>
<dbReference type="Gene3D" id="1.20.58.80">
    <property type="entry name" value="Phosphotransferase system, lactose/cellobiose-type IIA subunit"/>
    <property type="match status" value="1"/>
</dbReference>
<dbReference type="Proteomes" id="UP000472270">
    <property type="component" value="Unassembled WGS sequence"/>
</dbReference>
<organism evidence="2 3">
    <name type="scientific">Sinocyclocheilus rhinocerous</name>
    <dbReference type="NCBI Taxonomy" id="307959"/>
    <lineage>
        <taxon>Eukaryota</taxon>
        <taxon>Metazoa</taxon>
        <taxon>Chordata</taxon>
        <taxon>Craniata</taxon>
        <taxon>Vertebrata</taxon>
        <taxon>Euteleostomi</taxon>
        <taxon>Actinopterygii</taxon>
        <taxon>Neopterygii</taxon>
        <taxon>Teleostei</taxon>
        <taxon>Ostariophysi</taxon>
        <taxon>Cypriniformes</taxon>
        <taxon>Cyprinidae</taxon>
        <taxon>Cyprininae</taxon>
        <taxon>Sinocyclocheilus</taxon>
    </lineage>
</organism>
<evidence type="ECO:0000313" key="2">
    <source>
        <dbReference type="Ensembl" id="ENSSRHP00000003684.1"/>
    </source>
</evidence>
<proteinExistence type="predicted"/>
<reference evidence="2" key="2">
    <citation type="submission" date="2025-09" db="UniProtKB">
        <authorList>
            <consortium name="Ensembl"/>
        </authorList>
    </citation>
    <scope>IDENTIFICATION</scope>
</reference>
<dbReference type="Pfam" id="PF17169">
    <property type="entry name" value="NRBF2_MIT"/>
    <property type="match status" value="1"/>
</dbReference>
<name>A0A673FRS3_9TELE</name>
<dbReference type="InterPro" id="IPR039679">
    <property type="entry name" value="NRBF2"/>
</dbReference>
<dbReference type="Ensembl" id="ENSSRHT00000003823.1">
    <property type="protein sequence ID" value="ENSSRHP00000003684.1"/>
    <property type="gene ID" value="ENSSRHG00000002505.1"/>
</dbReference>
<dbReference type="PANTHER" id="PTHR14964:SF2">
    <property type="entry name" value="NUCLEAR RECEPTOR-BINDING FACTOR 2"/>
    <property type="match status" value="1"/>
</dbReference>
<reference evidence="2" key="1">
    <citation type="submission" date="2025-08" db="UniProtKB">
        <authorList>
            <consortium name="Ensembl"/>
        </authorList>
    </citation>
    <scope>IDENTIFICATION</scope>
</reference>